<keyword evidence="3 6" id="KW-0812">Transmembrane</keyword>
<evidence type="ECO:0000256" key="3">
    <source>
        <dbReference type="ARBA" id="ARBA00022692"/>
    </source>
</evidence>
<organism evidence="7">
    <name type="scientific">Glycine soja</name>
    <name type="common">Wild soybean</name>
    <dbReference type="NCBI Taxonomy" id="3848"/>
    <lineage>
        <taxon>Eukaryota</taxon>
        <taxon>Viridiplantae</taxon>
        <taxon>Streptophyta</taxon>
        <taxon>Embryophyta</taxon>
        <taxon>Tracheophyta</taxon>
        <taxon>Spermatophyta</taxon>
        <taxon>Magnoliopsida</taxon>
        <taxon>eudicotyledons</taxon>
        <taxon>Gunneridae</taxon>
        <taxon>Pentapetalae</taxon>
        <taxon>rosids</taxon>
        <taxon>fabids</taxon>
        <taxon>Fabales</taxon>
        <taxon>Fabaceae</taxon>
        <taxon>Papilionoideae</taxon>
        <taxon>50 kb inversion clade</taxon>
        <taxon>NPAAA clade</taxon>
        <taxon>indigoferoid/millettioid clade</taxon>
        <taxon>Phaseoleae</taxon>
        <taxon>Glycine</taxon>
        <taxon>Glycine subgen. Soja</taxon>
    </lineage>
</organism>
<dbReference type="AlphaFoldDB" id="A0A0B2QMR5"/>
<evidence type="ECO:0000256" key="6">
    <source>
        <dbReference type="RuleBase" id="RU368015"/>
    </source>
</evidence>
<evidence type="ECO:0000256" key="1">
    <source>
        <dbReference type="ARBA" id="ARBA00006213"/>
    </source>
</evidence>
<keyword evidence="5 6" id="KW-0472">Membrane</keyword>
<feature type="transmembrane region" description="Helical" evidence="6">
    <location>
        <begin position="153"/>
        <end position="171"/>
    </location>
</feature>
<name>A0A0B2QMR5_GLYSO</name>
<sequence>MTTNTIVTQQPQHSRLEKYKRWLRVSLYTILLLAGQCSGTLLVRFYFVKGGKSIWIQTSVQSAGFPILIPLLFHSKKHDKTNVPNNDTSKTKPKLPITFFLYLVFGLMIAAMDLTYACALLYLPLSTFALVCASQLIFNAVLTFFINSQKFTALILNSIIVLTISVTLIALNTESEETKNLSKQKQIIGFFCALGASAIFALHHSLMQFYFEKIIKTETFSTVLSMIFYPMIVGTIGGLVGLLVSGDWRTMGMEMKEFENGSVSYVMTLVCTSVTWQIGCVGMLGLIFEVSSLFSVVISNLELTIAPILAVMVFHDKIYGVKVIAFLLAMWGFLSYIYQHYLDDQKAKEDKSDCLEILKGNGEI</sequence>
<dbReference type="GO" id="GO:0015211">
    <property type="term" value="F:purine nucleoside transmembrane transporter activity"/>
    <property type="evidence" value="ECO:0007669"/>
    <property type="project" value="UniProtKB-UniRule"/>
</dbReference>
<keyword evidence="2 6" id="KW-0813">Transport</keyword>
<dbReference type="EMBL" id="KN658116">
    <property type="protein sequence ID" value="KHN21032.1"/>
    <property type="molecule type" value="Genomic_DNA"/>
</dbReference>
<comment type="similarity">
    <text evidence="1 6">Belongs to the purine permeases (TC 2.A.7.14) family.</text>
</comment>
<protein>
    <recommendedName>
        <fullName evidence="6">Probable purine permease</fullName>
    </recommendedName>
</protein>
<reference evidence="7" key="1">
    <citation type="submission" date="2014-07" db="EMBL/GenBank/DDBJ databases">
        <title>Identification of a novel salt tolerance gene in wild soybean by whole-genome sequencing.</title>
        <authorList>
            <person name="Lam H.-M."/>
            <person name="Qi X."/>
            <person name="Li M.-W."/>
            <person name="Liu X."/>
            <person name="Xie M."/>
            <person name="Ni M."/>
            <person name="Xu X."/>
        </authorList>
    </citation>
    <scope>NUCLEOTIDE SEQUENCE [LARGE SCALE GENOMIC DNA]</scope>
    <source>
        <tissue evidence="7">Root</tissue>
    </source>
</reference>
<evidence type="ECO:0000256" key="5">
    <source>
        <dbReference type="ARBA" id="ARBA00023136"/>
    </source>
</evidence>
<feature type="transmembrane region" description="Helical" evidence="6">
    <location>
        <begin position="264"/>
        <end position="286"/>
    </location>
</feature>
<feature type="transmembrane region" description="Helical" evidence="6">
    <location>
        <begin position="54"/>
        <end position="73"/>
    </location>
</feature>
<evidence type="ECO:0000313" key="7">
    <source>
        <dbReference type="EMBL" id="KHN21032.1"/>
    </source>
</evidence>
<dbReference type="Gramene" id="XM_028376072.1">
    <property type="protein sequence ID" value="XP_028231873.1"/>
    <property type="gene ID" value="LOC114412255"/>
</dbReference>
<feature type="transmembrane region" description="Helical" evidence="6">
    <location>
        <begin position="293"/>
        <end position="313"/>
    </location>
</feature>
<proteinExistence type="inferred from homology"/>
<dbReference type="GO" id="GO:0016020">
    <property type="term" value="C:membrane"/>
    <property type="evidence" value="ECO:0007669"/>
    <property type="project" value="UniProtKB-SubCell"/>
</dbReference>
<gene>
    <name evidence="7" type="ORF">glysoja_034154</name>
</gene>
<dbReference type="Pfam" id="PF16913">
    <property type="entry name" value="PUNUT"/>
    <property type="match status" value="1"/>
</dbReference>
<dbReference type="GO" id="GO:0005345">
    <property type="term" value="F:purine nucleobase transmembrane transporter activity"/>
    <property type="evidence" value="ECO:0007669"/>
    <property type="project" value="UniProtKB-UniRule"/>
</dbReference>
<feature type="transmembrane region" description="Helical" evidence="6">
    <location>
        <begin position="99"/>
        <end position="122"/>
    </location>
</feature>
<accession>A0A0B2QMR5</accession>
<feature type="transmembrane region" description="Helical" evidence="6">
    <location>
        <begin position="25"/>
        <end position="48"/>
    </location>
</feature>
<comment type="subcellular location">
    <subcellularLocation>
        <location evidence="6">Membrane</location>
        <topology evidence="6">Multi-pass membrane protein</topology>
    </subcellularLocation>
</comment>
<dbReference type="Proteomes" id="UP000053555">
    <property type="component" value="Unassembled WGS sequence"/>
</dbReference>
<dbReference type="PANTHER" id="PTHR31376">
    <property type="entry name" value="OS09G0467300 PROTEIN-RELATED"/>
    <property type="match status" value="1"/>
</dbReference>
<feature type="transmembrane region" description="Helical" evidence="6">
    <location>
        <begin position="187"/>
        <end position="211"/>
    </location>
</feature>
<keyword evidence="4 6" id="KW-1133">Transmembrane helix</keyword>
<evidence type="ECO:0000256" key="2">
    <source>
        <dbReference type="ARBA" id="ARBA00022448"/>
    </source>
</evidence>
<feature type="transmembrane region" description="Helical" evidence="6">
    <location>
        <begin position="128"/>
        <end position="146"/>
    </location>
</feature>
<feature type="transmembrane region" description="Helical" evidence="6">
    <location>
        <begin position="223"/>
        <end position="244"/>
    </location>
</feature>
<evidence type="ECO:0000256" key="4">
    <source>
        <dbReference type="ARBA" id="ARBA00022989"/>
    </source>
</evidence>
<dbReference type="InterPro" id="IPR030182">
    <property type="entry name" value="PUP_plant"/>
</dbReference>
<dbReference type="PANTHER" id="PTHR31376:SF16">
    <property type="entry name" value="PURINE PERMEASE-RELATED"/>
    <property type="match status" value="1"/>
</dbReference>
<feature type="transmembrane region" description="Helical" evidence="6">
    <location>
        <begin position="319"/>
        <end position="338"/>
    </location>
</feature>